<organism evidence="9 10">
    <name type="scientific">Zhengella mangrovi</name>
    <dbReference type="NCBI Taxonomy" id="1982044"/>
    <lineage>
        <taxon>Bacteria</taxon>
        <taxon>Pseudomonadati</taxon>
        <taxon>Pseudomonadota</taxon>
        <taxon>Alphaproteobacteria</taxon>
        <taxon>Hyphomicrobiales</taxon>
        <taxon>Notoacmeibacteraceae</taxon>
        <taxon>Zhengella</taxon>
    </lineage>
</organism>
<dbReference type="PRINTS" id="PR00723">
    <property type="entry name" value="SUBTILISIN"/>
</dbReference>
<dbReference type="Gene3D" id="3.40.50.200">
    <property type="entry name" value="Peptidase S8/S53 domain"/>
    <property type="match status" value="1"/>
</dbReference>
<protein>
    <recommendedName>
        <fullName evidence="8">Peptidase S8/S53 domain-containing protein</fullName>
    </recommendedName>
</protein>
<evidence type="ECO:0000256" key="2">
    <source>
        <dbReference type="ARBA" id="ARBA00022670"/>
    </source>
</evidence>
<evidence type="ECO:0000256" key="6">
    <source>
        <dbReference type="RuleBase" id="RU003355"/>
    </source>
</evidence>
<feature type="domain" description="Peptidase S8/S53" evidence="8">
    <location>
        <begin position="206"/>
        <end position="499"/>
    </location>
</feature>
<dbReference type="GO" id="GO:0004252">
    <property type="term" value="F:serine-type endopeptidase activity"/>
    <property type="evidence" value="ECO:0007669"/>
    <property type="project" value="UniProtKB-UniRule"/>
</dbReference>
<accession>A0A2G1QRN2</accession>
<dbReference type="InterPro" id="IPR023827">
    <property type="entry name" value="Peptidase_S8_Asp-AS"/>
</dbReference>
<gene>
    <name evidence="9" type="ORF">CSC94_05810</name>
</gene>
<keyword evidence="7" id="KW-0472">Membrane</keyword>
<proteinExistence type="inferred from homology"/>
<dbReference type="InterPro" id="IPR015500">
    <property type="entry name" value="Peptidase_S8_subtilisin-rel"/>
</dbReference>
<keyword evidence="3 5" id="KW-0378">Hydrolase</keyword>
<dbReference type="GO" id="GO:0006508">
    <property type="term" value="P:proteolysis"/>
    <property type="evidence" value="ECO:0007669"/>
    <property type="project" value="UniProtKB-KW"/>
</dbReference>
<dbReference type="InterPro" id="IPR000209">
    <property type="entry name" value="Peptidase_S8/S53_dom"/>
</dbReference>
<evidence type="ECO:0000313" key="10">
    <source>
        <dbReference type="Proteomes" id="UP000221168"/>
    </source>
</evidence>
<dbReference type="PANTHER" id="PTHR43806:SF11">
    <property type="entry name" value="CEREVISIN-RELATED"/>
    <property type="match status" value="1"/>
</dbReference>
<comment type="caution">
    <text evidence="9">The sequence shown here is derived from an EMBL/GenBank/DDBJ whole genome shotgun (WGS) entry which is preliminary data.</text>
</comment>
<evidence type="ECO:0000256" key="1">
    <source>
        <dbReference type="ARBA" id="ARBA00011073"/>
    </source>
</evidence>
<keyword evidence="10" id="KW-1185">Reference proteome</keyword>
<dbReference type="PROSITE" id="PS00137">
    <property type="entry name" value="SUBTILASE_HIS"/>
    <property type="match status" value="1"/>
</dbReference>
<reference evidence="9 10" key="1">
    <citation type="submission" date="2017-10" db="EMBL/GenBank/DDBJ databases">
        <title>Sedimentibacterium mangrovi gen. nov., sp. nov., a novel member of family Phyllobacteriacea isolated from mangrove sediment.</title>
        <authorList>
            <person name="Liao H."/>
            <person name="Tian Y."/>
        </authorList>
    </citation>
    <scope>NUCLEOTIDE SEQUENCE [LARGE SCALE GENOMIC DNA]</scope>
    <source>
        <strain evidence="9 10">X9-2-2</strain>
    </source>
</reference>
<dbReference type="SUPFAM" id="SSF52743">
    <property type="entry name" value="Subtilisin-like"/>
    <property type="match status" value="1"/>
</dbReference>
<keyword evidence="4 5" id="KW-0720">Serine protease</keyword>
<evidence type="ECO:0000256" key="3">
    <source>
        <dbReference type="ARBA" id="ARBA00022801"/>
    </source>
</evidence>
<keyword evidence="2 5" id="KW-0645">Protease</keyword>
<keyword evidence="7" id="KW-1133">Transmembrane helix</keyword>
<name>A0A2G1QRN2_9HYPH</name>
<feature type="active site" description="Charge relay system" evidence="5">
    <location>
        <position position="215"/>
    </location>
</feature>
<dbReference type="PROSITE" id="PS00138">
    <property type="entry name" value="SUBTILASE_SER"/>
    <property type="match status" value="1"/>
</dbReference>
<dbReference type="Gene3D" id="2.60.120.380">
    <property type="match status" value="1"/>
</dbReference>
<evidence type="ECO:0000256" key="5">
    <source>
        <dbReference type="PROSITE-ProRule" id="PRU01240"/>
    </source>
</evidence>
<dbReference type="Pfam" id="PF00082">
    <property type="entry name" value="Peptidase_S8"/>
    <property type="match status" value="1"/>
</dbReference>
<dbReference type="InterPro" id="IPR023828">
    <property type="entry name" value="Peptidase_S8_Ser-AS"/>
</dbReference>
<dbReference type="SUPFAM" id="SSF89260">
    <property type="entry name" value="Collagen-binding domain"/>
    <property type="match status" value="1"/>
</dbReference>
<dbReference type="AlphaFoldDB" id="A0A2G1QRN2"/>
<dbReference type="PANTHER" id="PTHR43806">
    <property type="entry name" value="PEPTIDASE S8"/>
    <property type="match status" value="1"/>
</dbReference>
<feature type="active site" description="Charge relay system" evidence="5">
    <location>
        <position position="467"/>
    </location>
</feature>
<evidence type="ECO:0000313" key="9">
    <source>
        <dbReference type="EMBL" id="PHP68165.1"/>
    </source>
</evidence>
<dbReference type="InterPro" id="IPR050131">
    <property type="entry name" value="Peptidase_S8_subtilisin-like"/>
</dbReference>
<feature type="active site" description="Charge relay system" evidence="5">
    <location>
        <position position="275"/>
    </location>
</feature>
<dbReference type="InterPro" id="IPR022398">
    <property type="entry name" value="Peptidase_S8_His-AS"/>
</dbReference>
<dbReference type="OrthoDB" id="9816306at2"/>
<dbReference type="PROSITE" id="PS00136">
    <property type="entry name" value="SUBTILASE_ASP"/>
    <property type="match status" value="1"/>
</dbReference>
<sequence length="917" mass="94757">MLTNRCSLQQLSAITEGFCMGWVRLFMRYFVLNGAVSLACAVSIICLSEVAVIAEQSVSMPLAAQTFDKIAKPTELARMMTNNPGGRFRVIIQYDNSSIGAPAGAGSPEDDRQYIARNHALQDLVLLETFGSSQAVVSGPLSIAYGVRRMDFSQLFVINLTADEIDRVAANVRVTRIYPDITFQPTLDESTTQINMPTVWIAGGTGAGRAVAIIDTGVKKSHEFITPSRVVSEACYNSNVAESNATSRCPGGVEISTATDSGSDCSESFASGCGHGTHVAGIAAGNNTNRQTGEPLHGVAYEANIVAINVFSKFDNTGATSPACDPAANPCVLAFWSDIVRGIDHIFSIRSTYNIDAITLNLGSGAYSAPCDQTDLLEPIITTLASEGTAVVVAAGNEGLDNAVNSPACISTAVSVASSLDTANTRSSFSNWGDLIDVVAPGSNIRSSAYGSSETDTSRYLEYNGTSMAAPHVAGAFAALRSIFPSKAIWEIEDAIKSTGVPITSAGTTKPRIDVLAACNALGGGNCIPAPSNDNFFSAMPIVDFPFSVTGQTNVAATSETNEPRLSAPNNTVWYSFTLQETSIVHIDTNGSSLDTYIGLFSGPSVGFLAALGINDDGGTDFASLIERPLTAGTYYIAVDGYGSTTGTFNLNVTWYSGALRSASILAAVLPTARATQSGTPVTAFATIVNSSENAASSCSIGLPTPISGTSFFYQTTDSANAPIGKANTPVGIAAGGSQGFYFALSPTAAASSNIPLVFDCANALPASTIYGVNTFQYTASSTPIADMVAIAATVGNTGYISIPGASGQAAASVAAVNIGATQTITASVTGQAIGGTDPGMPATLSICRANSSGVCQTAFEASTSFTAIAGETYYFVVLAQGNGSVYDNPASNRAHIYFRNTSSQVVGATSVAIRTQ</sequence>
<evidence type="ECO:0000256" key="7">
    <source>
        <dbReference type="SAM" id="Phobius"/>
    </source>
</evidence>
<comment type="similarity">
    <text evidence="1 5 6">Belongs to the peptidase S8 family.</text>
</comment>
<feature type="transmembrane region" description="Helical" evidence="7">
    <location>
        <begin position="30"/>
        <end position="54"/>
    </location>
</feature>
<dbReference type="InterPro" id="IPR036852">
    <property type="entry name" value="Peptidase_S8/S53_dom_sf"/>
</dbReference>
<evidence type="ECO:0000256" key="4">
    <source>
        <dbReference type="ARBA" id="ARBA00022825"/>
    </source>
</evidence>
<evidence type="ECO:0000259" key="8">
    <source>
        <dbReference type="Pfam" id="PF00082"/>
    </source>
</evidence>
<dbReference type="Proteomes" id="UP000221168">
    <property type="component" value="Unassembled WGS sequence"/>
</dbReference>
<keyword evidence="7" id="KW-0812">Transmembrane</keyword>
<dbReference type="EMBL" id="PDVP01000002">
    <property type="protein sequence ID" value="PHP68165.1"/>
    <property type="molecule type" value="Genomic_DNA"/>
</dbReference>
<dbReference type="PROSITE" id="PS51892">
    <property type="entry name" value="SUBTILASE"/>
    <property type="match status" value="1"/>
</dbReference>